<dbReference type="PANTHER" id="PTHR35046:SF9">
    <property type="entry name" value="RNA-DIRECTED DNA POLYMERASE"/>
    <property type="match status" value="1"/>
</dbReference>
<dbReference type="EMBL" id="QJKJ01009208">
    <property type="protein sequence ID" value="RDX77321.1"/>
    <property type="molecule type" value="Genomic_DNA"/>
</dbReference>
<dbReference type="AlphaFoldDB" id="A0A371FGD9"/>
<organism evidence="1 2">
    <name type="scientific">Mucuna pruriens</name>
    <name type="common">Velvet bean</name>
    <name type="synonym">Dolichos pruriens</name>
    <dbReference type="NCBI Taxonomy" id="157652"/>
    <lineage>
        <taxon>Eukaryota</taxon>
        <taxon>Viridiplantae</taxon>
        <taxon>Streptophyta</taxon>
        <taxon>Embryophyta</taxon>
        <taxon>Tracheophyta</taxon>
        <taxon>Spermatophyta</taxon>
        <taxon>Magnoliopsida</taxon>
        <taxon>eudicotyledons</taxon>
        <taxon>Gunneridae</taxon>
        <taxon>Pentapetalae</taxon>
        <taxon>rosids</taxon>
        <taxon>fabids</taxon>
        <taxon>Fabales</taxon>
        <taxon>Fabaceae</taxon>
        <taxon>Papilionoideae</taxon>
        <taxon>50 kb inversion clade</taxon>
        <taxon>NPAAA clade</taxon>
        <taxon>indigoferoid/millettioid clade</taxon>
        <taxon>Phaseoleae</taxon>
        <taxon>Mucuna</taxon>
    </lineage>
</organism>
<name>A0A371FGD9_MUCPR</name>
<dbReference type="OrthoDB" id="1938712at2759"/>
<comment type="caution">
    <text evidence="1">The sequence shown here is derived from an EMBL/GenBank/DDBJ whole genome shotgun (WGS) entry which is preliminary data.</text>
</comment>
<feature type="non-terminal residue" evidence="1">
    <location>
        <position position="89"/>
    </location>
</feature>
<protein>
    <submittedName>
        <fullName evidence="1">Uncharacterized protein</fullName>
    </submittedName>
</protein>
<sequence>MAKSKVLSNALGGRDSIFMVVDKFSKMTHVIPSYKVDDAYHVANLYFKEVCRIETPNFLAIFGEPSKVSLAPSYSSPPLAILKQMRKLK</sequence>
<keyword evidence="2" id="KW-1185">Reference proteome</keyword>
<gene>
    <name evidence="1" type="ORF">CR513_42585</name>
</gene>
<evidence type="ECO:0000313" key="1">
    <source>
        <dbReference type="EMBL" id="RDX77321.1"/>
    </source>
</evidence>
<accession>A0A371FGD9</accession>
<proteinExistence type="predicted"/>
<dbReference type="Proteomes" id="UP000257109">
    <property type="component" value="Unassembled WGS sequence"/>
</dbReference>
<evidence type="ECO:0000313" key="2">
    <source>
        <dbReference type="Proteomes" id="UP000257109"/>
    </source>
</evidence>
<dbReference type="PANTHER" id="PTHR35046">
    <property type="entry name" value="ZINC KNUCKLE (CCHC-TYPE) FAMILY PROTEIN"/>
    <property type="match status" value="1"/>
</dbReference>
<feature type="non-terminal residue" evidence="1">
    <location>
        <position position="1"/>
    </location>
</feature>
<reference evidence="1" key="1">
    <citation type="submission" date="2018-05" db="EMBL/GenBank/DDBJ databases">
        <title>Draft genome of Mucuna pruriens seed.</title>
        <authorList>
            <person name="Nnadi N.E."/>
            <person name="Vos R."/>
            <person name="Hasami M.H."/>
            <person name="Devisetty U.K."/>
            <person name="Aguiy J.C."/>
        </authorList>
    </citation>
    <scope>NUCLEOTIDE SEQUENCE [LARGE SCALE GENOMIC DNA]</scope>
    <source>
        <strain evidence="1">JCA_2017</strain>
    </source>
</reference>